<feature type="transmembrane region" description="Helical" evidence="7">
    <location>
        <begin position="246"/>
        <end position="269"/>
    </location>
</feature>
<dbReference type="Proteomes" id="UP000371423">
    <property type="component" value="Unassembled WGS sequence"/>
</dbReference>
<gene>
    <name evidence="11" type="ORF">FHL05_05040</name>
    <name evidence="10" type="ORF">FHL06_00400</name>
</gene>
<evidence type="ECO:0000256" key="7">
    <source>
        <dbReference type="SAM" id="Phobius"/>
    </source>
</evidence>
<reference evidence="12 13" key="1">
    <citation type="journal article" date="2019" name="Syst. Appl. Microbiol.">
        <title>Polyphasic characterization of two novel Lactobacillus spp. isolated from blown salami packages: Description of Lactobacillus halodurans sp. nov. and Lactobacillus salsicarnum sp. nov.</title>
        <authorList>
            <person name="Schuster J.A."/>
            <person name="Klingl A."/>
            <person name="Vogel R.F."/>
            <person name="Ehrmann M.A."/>
        </authorList>
    </citation>
    <scope>NUCLEOTIDE SEQUENCE [LARGE SCALE GENOMIC DNA]</scope>
    <source>
        <strain evidence="11 12">TMW 1.1920</strain>
        <strain evidence="10 13">TMW 1.2172</strain>
    </source>
</reference>
<feature type="transmembrane region" description="Helical" evidence="7">
    <location>
        <begin position="62"/>
        <end position="82"/>
    </location>
</feature>
<dbReference type="PANTHER" id="PTHR10590">
    <property type="entry name" value="SODIUM/NUCLEOSIDE COTRANSPORTER"/>
    <property type="match status" value="1"/>
</dbReference>
<evidence type="ECO:0000256" key="1">
    <source>
        <dbReference type="ARBA" id="ARBA00004651"/>
    </source>
</evidence>
<keyword evidence="5 7" id="KW-1133">Transmembrane helix</keyword>
<evidence type="ECO:0000313" key="13">
    <source>
        <dbReference type="Proteomes" id="UP000414364"/>
    </source>
</evidence>
<evidence type="ECO:0000313" key="10">
    <source>
        <dbReference type="EMBL" id="MQS74857.1"/>
    </source>
</evidence>
<feature type="transmembrane region" description="Helical" evidence="7">
    <location>
        <begin position="6"/>
        <end position="21"/>
    </location>
</feature>
<dbReference type="GO" id="GO:0005337">
    <property type="term" value="F:nucleoside transmembrane transporter activity"/>
    <property type="evidence" value="ECO:0007669"/>
    <property type="project" value="InterPro"/>
</dbReference>
<accession>A0A5P0ZWN1</accession>
<feature type="domain" description="Concentrative nucleoside transporter N-terminal" evidence="8">
    <location>
        <begin position="8"/>
        <end position="79"/>
    </location>
</feature>
<feature type="domain" description="Concentrative nucleoside transporter C-terminal" evidence="9">
    <location>
        <begin position="193"/>
        <end position="397"/>
    </location>
</feature>
<keyword evidence="12" id="KW-1185">Reference proteome</keyword>
<feature type="transmembrane region" description="Helical" evidence="7">
    <location>
        <begin position="33"/>
        <end position="56"/>
    </location>
</feature>
<dbReference type="GO" id="GO:0015293">
    <property type="term" value="F:symporter activity"/>
    <property type="evidence" value="ECO:0007669"/>
    <property type="project" value="TreeGrafter"/>
</dbReference>
<evidence type="ECO:0000256" key="2">
    <source>
        <dbReference type="ARBA" id="ARBA00009033"/>
    </source>
</evidence>
<keyword evidence="6 7" id="KW-0472">Membrane</keyword>
<feature type="transmembrane region" description="Helical" evidence="7">
    <location>
        <begin position="94"/>
        <end position="117"/>
    </location>
</feature>
<dbReference type="Pfam" id="PF07662">
    <property type="entry name" value="Nucleos_tra2_C"/>
    <property type="match status" value="1"/>
</dbReference>
<comment type="caution">
    <text evidence="11">The sequence shown here is derived from an EMBL/GenBank/DDBJ whole genome shotgun (WGS) entry which is preliminary data.</text>
</comment>
<name>A0A5P0ZWN1_9LACO</name>
<feature type="transmembrane region" description="Helical" evidence="7">
    <location>
        <begin position="281"/>
        <end position="299"/>
    </location>
</feature>
<dbReference type="EMBL" id="VDFO01000014">
    <property type="protein sequence ID" value="MQS97252.1"/>
    <property type="molecule type" value="Genomic_DNA"/>
</dbReference>
<evidence type="ECO:0000256" key="3">
    <source>
        <dbReference type="ARBA" id="ARBA00022475"/>
    </source>
</evidence>
<evidence type="ECO:0000259" key="8">
    <source>
        <dbReference type="Pfam" id="PF01773"/>
    </source>
</evidence>
<feature type="transmembrane region" description="Helical" evidence="7">
    <location>
        <begin position="340"/>
        <end position="366"/>
    </location>
</feature>
<dbReference type="RefSeq" id="WP_153384440.1">
    <property type="nucleotide sequence ID" value="NZ_VDFO01000014.1"/>
</dbReference>
<evidence type="ECO:0000259" key="9">
    <source>
        <dbReference type="Pfam" id="PF07662"/>
    </source>
</evidence>
<sequence>MYLVVNALGVIVFLAIGFLFSKNKKEIRWKSIAIMVALNLVLAWFLTSFAVGRAIVSGAADGFNWLVQVAYVGIEFALPSWVHVKSMDFVTSALLPILLIVPLFDILTYIGVLPFIIKWIGKGLSFITGQPKFESFFAVEMMFLGNTEALAVSSLQLKQIKAQRNVTLAMMSMSCVTASIIGSYIQMMPGRFILTAIPINIINAIIVTSLLNPVTVTPEEDTIAKLNGQGEGGKKEPFFSFLGDSILGAGRLILIIAANVIAFVALAALIDKILQLVNPWLTLEHILGIIMYPFAWLLGLSSHDSFQMAQYMGTKLVTNEFVVMGKVTGIIKNFDPHFKAVLTVFITSFANFSTLGMIIGCFKGIVDKEKNDVISKNVGYMLLSGILVSLLSAAFVGLFVW</sequence>
<dbReference type="InterPro" id="IPR002668">
    <property type="entry name" value="CNT_N_dom"/>
</dbReference>
<dbReference type="AlphaFoldDB" id="A0A5P0ZWN1"/>
<dbReference type="InterPro" id="IPR011657">
    <property type="entry name" value="CNT_C_dom"/>
</dbReference>
<dbReference type="Pfam" id="PF01773">
    <property type="entry name" value="Nucleos_tra2_N"/>
    <property type="match status" value="1"/>
</dbReference>
<keyword evidence="4 7" id="KW-0812">Transmembrane</keyword>
<protein>
    <submittedName>
        <fullName evidence="11">NupC/NupG family nucleoside CNT transporter</fullName>
    </submittedName>
</protein>
<evidence type="ECO:0000256" key="5">
    <source>
        <dbReference type="ARBA" id="ARBA00022989"/>
    </source>
</evidence>
<dbReference type="PANTHER" id="PTHR10590:SF19">
    <property type="entry name" value="PURINE NUCLEOSIDE TRANSPORT PROTEIN NUPG"/>
    <property type="match status" value="1"/>
</dbReference>
<evidence type="ECO:0000256" key="6">
    <source>
        <dbReference type="ARBA" id="ARBA00023136"/>
    </source>
</evidence>
<comment type="subcellular location">
    <subcellularLocation>
        <location evidence="1">Cell membrane</location>
        <topology evidence="1">Multi-pass membrane protein</topology>
    </subcellularLocation>
</comment>
<proteinExistence type="inferred from homology"/>
<dbReference type="InterPro" id="IPR008276">
    <property type="entry name" value="C_nuclsd_transpt"/>
</dbReference>
<dbReference type="GO" id="GO:0005886">
    <property type="term" value="C:plasma membrane"/>
    <property type="evidence" value="ECO:0007669"/>
    <property type="project" value="UniProtKB-SubCell"/>
</dbReference>
<evidence type="ECO:0000313" key="11">
    <source>
        <dbReference type="EMBL" id="MQS97252.1"/>
    </source>
</evidence>
<feature type="transmembrane region" description="Helical" evidence="7">
    <location>
        <begin position="192"/>
        <end position="211"/>
    </location>
</feature>
<dbReference type="EMBL" id="VDFP01000001">
    <property type="protein sequence ID" value="MQS74857.1"/>
    <property type="molecule type" value="Genomic_DNA"/>
</dbReference>
<evidence type="ECO:0000256" key="4">
    <source>
        <dbReference type="ARBA" id="ARBA00022692"/>
    </source>
</evidence>
<dbReference type="OrthoDB" id="9766455at2"/>
<keyword evidence="3" id="KW-1003">Cell membrane</keyword>
<evidence type="ECO:0000313" key="12">
    <source>
        <dbReference type="Proteomes" id="UP000371423"/>
    </source>
</evidence>
<organism evidence="11 12">
    <name type="scientific">Companilactobacillus halodurans</name>
    <dbReference type="NCBI Taxonomy" id="2584183"/>
    <lineage>
        <taxon>Bacteria</taxon>
        <taxon>Bacillati</taxon>
        <taxon>Bacillota</taxon>
        <taxon>Bacilli</taxon>
        <taxon>Lactobacillales</taxon>
        <taxon>Lactobacillaceae</taxon>
        <taxon>Companilactobacillus</taxon>
    </lineage>
</organism>
<comment type="similarity">
    <text evidence="2">Belongs to the concentrative nucleoside transporter (CNT) (TC 2.A.41) family.</text>
</comment>
<dbReference type="Proteomes" id="UP000414364">
    <property type="component" value="Unassembled WGS sequence"/>
</dbReference>
<feature type="transmembrane region" description="Helical" evidence="7">
    <location>
        <begin position="166"/>
        <end position="185"/>
    </location>
</feature>
<feature type="transmembrane region" description="Helical" evidence="7">
    <location>
        <begin position="378"/>
        <end position="400"/>
    </location>
</feature>